<name>A0ABR2XHC4_9PEZI</name>
<evidence type="ECO:0000313" key="3">
    <source>
        <dbReference type="Proteomes" id="UP001465668"/>
    </source>
</evidence>
<gene>
    <name evidence="2" type="ORF">SCAR479_10111</name>
</gene>
<feature type="chain" id="PRO_5045162703" evidence="1">
    <location>
        <begin position="23"/>
        <end position="180"/>
    </location>
</feature>
<feature type="signal peptide" evidence="1">
    <location>
        <begin position="1"/>
        <end position="22"/>
    </location>
</feature>
<dbReference type="EMBL" id="JARVKM010000053">
    <property type="protein sequence ID" value="KAK9773194.1"/>
    <property type="molecule type" value="Genomic_DNA"/>
</dbReference>
<accession>A0ABR2XHC4</accession>
<keyword evidence="1" id="KW-0732">Signal</keyword>
<evidence type="ECO:0000313" key="2">
    <source>
        <dbReference type="EMBL" id="KAK9773194.1"/>
    </source>
</evidence>
<protein>
    <submittedName>
        <fullName evidence="2">Uncharacterized protein</fullName>
    </submittedName>
</protein>
<sequence>MLFNKVATGFVLFAATVVRGAAIDPSKPTTESLDPAVFNATEFGEDYLDLMDATMEGEDEVTTQRKHIGKNLCRHVYRLLYEKWIVQVPGSWWKRKYATAQRACDAWRLSLMANRVYGLSITECREITGQEPSGEPGWLHARFTTIIGPMTGKVERSFNIFEVAAFKEKYPVVCKYRLKP</sequence>
<proteinExistence type="predicted"/>
<keyword evidence="3" id="KW-1185">Reference proteome</keyword>
<evidence type="ECO:0000256" key="1">
    <source>
        <dbReference type="SAM" id="SignalP"/>
    </source>
</evidence>
<comment type="caution">
    <text evidence="2">The sequence shown here is derived from an EMBL/GenBank/DDBJ whole genome shotgun (WGS) entry which is preliminary data.</text>
</comment>
<organism evidence="2 3">
    <name type="scientific">Seiridium cardinale</name>
    <dbReference type="NCBI Taxonomy" id="138064"/>
    <lineage>
        <taxon>Eukaryota</taxon>
        <taxon>Fungi</taxon>
        <taxon>Dikarya</taxon>
        <taxon>Ascomycota</taxon>
        <taxon>Pezizomycotina</taxon>
        <taxon>Sordariomycetes</taxon>
        <taxon>Xylariomycetidae</taxon>
        <taxon>Amphisphaeriales</taxon>
        <taxon>Sporocadaceae</taxon>
        <taxon>Seiridium</taxon>
    </lineage>
</organism>
<dbReference type="Proteomes" id="UP001465668">
    <property type="component" value="Unassembled WGS sequence"/>
</dbReference>
<reference evidence="2 3" key="1">
    <citation type="submission" date="2024-02" db="EMBL/GenBank/DDBJ databases">
        <title>First draft genome assembly of two strains of Seiridium cardinale.</title>
        <authorList>
            <person name="Emiliani G."/>
            <person name="Scali E."/>
        </authorList>
    </citation>
    <scope>NUCLEOTIDE SEQUENCE [LARGE SCALE GENOMIC DNA]</scope>
    <source>
        <strain evidence="2 3">BM-138-000479</strain>
    </source>
</reference>